<evidence type="ECO:0000313" key="3">
    <source>
        <dbReference type="Proteomes" id="UP000216363"/>
    </source>
</evidence>
<dbReference type="AlphaFoldDB" id="A0A256GKR7"/>
<reference evidence="2 3" key="1">
    <citation type="submission" date="2017-07" db="EMBL/GenBank/DDBJ databases">
        <title>Draft genome of Ochrobactrum lupini type strain LUP21.</title>
        <authorList>
            <person name="Krzyzanowska D.M."/>
            <person name="Jafra S."/>
        </authorList>
    </citation>
    <scope>NUCLEOTIDE SEQUENCE [LARGE SCALE GENOMIC DNA]</scope>
    <source>
        <strain evidence="2 3">LUP21</strain>
    </source>
</reference>
<accession>A0A256GKR7</accession>
<gene>
    <name evidence="2" type="ORF">CES86_3535</name>
</gene>
<name>A0A256GKR7_9HYPH</name>
<sequence>MHIHGTRTDGTPARQGNTNLAQSRQQGCQHQNRRAHSSYSVIRSFSSDNICGGYCRRVRRAGDLYSM</sequence>
<feature type="compositionally biased region" description="Polar residues" evidence="1">
    <location>
        <begin position="14"/>
        <end position="30"/>
    </location>
</feature>
<protein>
    <submittedName>
        <fullName evidence="2">Uncharacterized protein</fullName>
    </submittedName>
</protein>
<comment type="caution">
    <text evidence="2">The sequence shown here is derived from an EMBL/GenBank/DDBJ whole genome shotgun (WGS) entry which is preliminary data.</text>
</comment>
<organism evidence="2 3">
    <name type="scientific">Brucella lupini</name>
    <dbReference type="NCBI Taxonomy" id="255457"/>
    <lineage>
        <taxon>Bacteria</taxon>
        <taxon>Pseudomonadati</taxon>
        <taxon>Pseudomonadota</taxon>
        <taxon>Alphaproteobacteria</taxon>
        <taxon>Hyphomicrobiales</taxon>
        <taxon>Brucellaceae</taxon>
        <taxon>Brucella/Ochrobactrum group</taxon>
        <taxon>Brucella</taxon>
    </lineage>
</organism>
<dbReference type="Proteomes" id="UP000216363">
    <property type="component" value="Unassembled WGS sequence"/>
</dbReference>
<proteinExistence type="predicted"/>
<evidence type="ECO:0000256" key="1">
    <source>
        <dbReference type="SAM" id="MobiDB-lite"/>
    </source>
</evidence>
<evidence type="ECO:0000313" key="2">
    <source>
        <dbReference type="EMBL" id="OYR27181.1"/>
    </source>
</evidence>
<dbReference type="EMBL" id="NNRN01000053">
    <property type="protein sequence ID" value="OYR27181.1"/>
    <property type="molecule type" value="Genomic_DNA"/>
</dbReference>
<feature type="region of interest" description="Disordered" evidence="1">
    <location>
        <begin position="1"/>
        <end position="38"/>
    </location>
</feature>